<dbReference type="AlphaFoldDB" id="A0AAN6VK22"/>
<organism evidence="2 3">
    <name type="scientific">Chaetomidium leptoderma</name>
    <dbReference type="NCBI Taxonomy" id="669021"/>
    <lineage>
        <taxon>Eukaryota</taxon>
        <taxon>Fungi</taxon>
        <taxon>Dikarya</taxon>
        <taxon>Ascomycota</taxon>
        <taxon>Pezizomycotina</taxon>
        <taxon>Sordariomycetes</taxon>
        <taxon>Sordariomycetidae</taxon>
        <taxon>Sordariales</taxon>
        <taxon>Chaetomiaceae</taxon>
        <taxon>Chaetomidium</taxon>
    </lineage>
</organism>
<accession>A0AAN6VK22</accession>
<evidence type="ECO:0000313" key="2">
    <source>
        <dbReference type="EMBL" id="KAK4152988.1"/>
    </source>
</evidence>
<reference evidence="2" key="2">
    <citation type="submission" date="2023-05" db="EMBL/GenBank/DDBJ databases">
        <authorList>
            <consortium name="Lawrence Berkeley National Laboratory"/>
            <person name="Steindorff A."/>
            <person name="Hensen N."/>
            <person name="Bonometti L."/>
            <person name="Westerberg I."/>
            <person name="Brannstrom I.O."/>
            <person name="Guillou S."/>
            <person name="Cros-Aarteil S."/>
            <person name="Calhoun S."/>
            <person name="Haridas S."/>
            <person name="Kuo A."/>
            <person name="Mondo S."/>
            <person name="Pangilinan J."/>
            <person name="Riley R."/>
            <person name="Labutti K."/>
            <person name="Andreopoulos B."/>
            <person name="Lipzen A."/>
            <person name="Chen C."/>
            <person name="Yanf M."/>
            <person name="Daum C."/>
            <person name="Ng V."/>
            <person name="Clum A."/>
            <person name="Ohm R."/>
            <person name="Martin F."/>
            <person name="Silar P."/>
            <person name="Natvig D."/>
            <person name="Lalanne C."/>
            <person name="Gautier V."/>
            <person name="Ament-Velasquez S.L."/>
            <person name="Kruys A."/>
            <person name="Hutchinson M.I."/>
            <person name="Powell A.J."/>
            <person name="Barry K."/>
            <person name="Miller A.N."/>
            <person name="Grigoriev I.V."/>
            <person name="Debuchy R."/>
            <person name="Gladieux P."/>
            <person name="Thoren M.H."/>
            <person name="Johannesson H."/>
        </authorList>
    </citation>
    <scope>NUCLEOTIDE SEQUENCE</scope>
    <source>
        <strain evidence="2">CBS 538.74</strain>
    </source>
</reference>
<gene>
    <name evidence="2" type="ORF">C8A00DRAFT_15764</name>
</gene>
<evidence type="ECO:0000313" key="3">
    <source>
        <dbReference type="Proteomes" id="UP001302745"/>
    </source>
</evidence>
<sequence>MRGKRLVRRLRAFFSRKKAAIKKNLGAKKDAGGSESGAAGPVIAHRPQDALPPPGDNTGHVTTIAEMWATADPQVLSRFLSDMPLEIRRKIYVQVWRDYLKPRPEDMTCGGSKTSWASGADMRMHIYTPTSANTGMAHARCILCPGAPSQVDPWVKSPWPFEKDGENEASKPPVWFWEAWVLRINWGKHWACQRALQRRWVPHASTSESSSSSSMPVERAPFMPLFLACKKMYLESVHSLFESFTPIFTNSLDVHKFFIQKPHPFIAHLRNLELSLTHHNDHLYMTKKQHDEPPVPRARATTTTAAGTSNDASSSLLLTTVTAHANNTGTTTTTPPTNSSSRVCFLAHCGIDLFRSKLWKELVHGIRSAAPGLRNTDVHLGGYIRAVDRARFLAPFGVAATVADLEAGADDDDDDDDDGELEEDEVWRLPGMLAVMFSNGSMPGDGTGYVQVGRKMVVLEV</sequence>
<feature type="compositionally biased region" description="Low complexity" evidence="1">
    <location>
        <begin position="298"/>
        <end position="310"/>
    </location>
</feature>
<dbReference type="PROSITE" id="PS00018">
    <property type="entry name" value="EF_HAND_1"/>
    <property type="match status" value="1"/>
</dbReference>
<protein>
    <submittedName>
        <fullName evidence="2">Uncharacterized protein</fullName>
    </submittedName>
</protein>
<dbReference type="InterPro" id="IPR018247">
    <property type="entry name" value="EF_Hand_1_Ca_BS"/>
</dbReference>
<dbReference type="EMBL" id="MU856955">
    <property type="protein sequence ID" value="KAK4152988.1"/>
    <property type="molecule type" value="Genomic_DNA"/>
</dbReference>
<dbReference type="Proteomes" id="UP001302745">
    <property type="component" value="Unassembled WGS sequence"/>
</dbReference>
<feature type="region of interest" description="Disordered" evidence="1">
    <location>
        <begin position="25"/>
        <end position="54"/>
    </location>
</feature>
<feature type="region of interest" description="Disordered" evidence="1">
    <location>
        <begin position="286"/>
        <end position="310"/>
    </location>
</feature>
<name>A0AAN6VK22_9PEZI</name>
<reference evidence="2" key="1">
    <citation type="journal article" date="2023" name="Mol. Phylogenet. Evol.">
        <title>Genome-scale phylogeny and comparative genomics of the fungal order Sordariales.</title>
        <authorList>
            <person name="Hensen N."/>
            <person name="Bonometti L."/>
            <person name="Westerberg I."/>
            <person name="Brannstrom I.O."/>
            <person name="Guillou S."/>
            <person name="Cros-Aarteil S."/>
            <person name="Calhoun S."/>
            <person name="Haridas S."/>
            <person name="Kuo A."/>
            <person name="Mondo S."/>
            <person name="Pangilinan J."/>
            <person name="Riley R."/>
            <person name="LaButti K."/>
            <person name="Andreopoulos B."/>
            <person name="Lipzen A."/>
            <person name="Chen C."/>
            <person name="Yan M."/>
            <person name="Daum C."/>
            <person name="Ng V."/>
            <person name="Clum A."/>
            <person name="Steindorff A."/>
            <person name="Ohm R.A."/>
            <person name="Martin F."/>
            <person name="Silar P."/>
            <person name="Natvig D.O."/>
            <person name="Lalanne C."/>
            <person name="Gautier V."/>
            <person name="Ament-Velasquez S.L."/>
            <person name="Kruys A."/>
            <person name="Hutchinson M.I."/>
            <person name="Powell A.J."/>
            <person name="Barry K."/>
            <person name="Miller A.N."/>
            <person name="Grigoriev I.V."/>
            <person name="Debuchy R."/>
            <person name="Gladieux P."/>
            <person name="Hiltunen Thoren M."/>
            <person name="Johannesson H."/>
        </authorList>
    </citation>
    <scope>NUCLEOTIDE SEQUENCE</scope>
    <source>
        <strain evidence="2">CBS 538.74</strain>
    </source>
</reference>
<evidence type="ECO:0000256" key="1">
    <source>
        <dbReference type="SAM" id="MobiDB-lite"/>
    </source>
</evidence>
<comment type="caution">
    <text evidence="2">The sequence shown here is derived from an EMBL/GenBank/DDBJ whole genome shotgun (WGS) entry which is preliminary data.</text>
</comment>
<proteinExistence type="predicted"/>
<keyword evidence="3" id="KW-1185">Reference proteome</keyword>